<proteinExistence type="inferred from homology"/>
<accession>A0A2A2HR98</accession>
<organism evidence="3 4">
    <name type="scientific">Methanosarcina spelaei</name>
    <dbReference type="NCBI Taxonomy" id="1036679"/>
    <lineage>
        <taxon>Archaea</taxon>
        <taxon>Methanobacteriati</taxon>
        <taxon>Methanobacteriota</taxon>
        <taxon>Stenosarchaea group</taxon>
        <taxon>Methanomicrobia</taxon>
        <taxon>Methanosarcinales</taxon>
        <taxon>Methanosarcinaceae</taxon>
        <taxon>Methanosarcina</taxon>
    </lineage>
</organism>
<dbReference type="Pfam" id="PF02567">
    <property type="entry name" value="PhzC-PhzF"/>
    <property type="match status" value="1"/>
</dbReference>
<dbReference type="SUPFAM" id="SSF54506">
    <property type="entry name" value="Diaminopimelate epimerase-like"/>
    <property type="match status" value="1"/>
</dbReference>
<sequence length="259" mass="29158">MRIYQVDTFTEKPFSGNPAGVCVLNEKPEEKLMQNIAREMNLSETAFLIKEGERYNLRWFTPNAEVDLCGHATLASAHILWEKGYLRKDIEVKFSTKSGLLTAKTSDGWIELNFPALPEEKTEPSVELLEALGTQATYVGKNKFDYLIEVESEEIVTTMKPDFMKLLKVPTRGVIVTSRAKEYDFVSRFFAPQIGVLEDPVTGSAHCCLGPYWQKKLNKDEFIAYQASKRGGILRVNVADNRVLISGKAITVLEGELLI</sequence>
<protein>
    <recommendedName>
        <fullName evidence="5">Oxidoreductase</fullName>
    </recommendedName>
</protein>
<dbReference type="PIRSF" id="PIRSF016184">
    <property type="entry name" value="PhzC_PhzF"/>
    <property type="match status" value="1"/>
</dbReference>
<name>A0A2A2HR98_9EURY</name>
<keyword evidence="2" id="KW-0413">Isomerase</keyword>
<dbReference type="NCBIfam" id="TIGR00654">
    <property type="entry name" value="PhzF_family"/>
    <property type="match status" value="1"/>
</dbReference>
<dbReference type="GO" id="GO:0005737">
    <property type="term" value="C:cytoplasm"/>
    <property type="evidence" value="ECO:0007669"/>
    <property type="project" value="TreeGrafter"/>
</dbReference>
<dbReference type="InterPro" id="IPR003719">
    <property type="entry name" value="Phenazine_PhzF-like"/>
</dbReference>
<comment type="similarity">
    <text evidence="1">Belongs to the PhzF family.</text>
</comment>
<dbReference type="Gene3D" id="3.10.310.10">
    <property type="entry name" value="Diaminopimelate Epimerase, Chain A, domain 1"/>
    <property type="match status" value="2"/>
</dbReference>
<keyword evidence="4" id="KW-1185">Reference proteome</keyword>
<evidence type="ECO:0008006" key="5">
    <source>
        <dbReference type="Google" id="ProtNLM"/>
    </source>
</evidence>
<dbReference type="RefSeq" id="WP_095645285.1">
    <property type="nucleotide sequence ID" value="NZ_LMVP01000446.1"/>
</dbReference>
<dbReference type="GO" id="GO:0016853">
    <property type="term" value="F:isomerase activity"/>
    <property type="evidence" value="ECO:0007669"/>
    <property type="project" value="UniProtKB-KW"/>
</dbReference>
<comment type="caution">
    <text evidence="3">The sequence shown here is derived from an EMBL/GenBank/DDBJ whole genome shotgun (WGS) entry which is preliminary data.</text>
</comment>
<reference evidence="3 4" key="1">
    <citation type="journal article" date="2017" name="BMC Genomics">
        <title>Genomic analysis of methanogenic archaea reveals a shift towards energy conservation.</title>
        <authorList>
            <person name="Gilmore S.P."/>
            <person name="Henske J.K."/>
            <person name="Sexton J.A."/>
            <person name="Solomon K.V."/>
            <person name="Seppala S."/>
            <person name="Yoo J.I."/>
            <person name="Huyett L.M."/>
            <person name="Pressman A."/>
            <person name="Cogan J.Z."/>
            <person name="Kivenson V."/>
            <person name="Peng X."/>
            <person name="Tan Y."/>
            <person name="Valentine D.L."/>
            <person name="O'Malley M.A."/>
        </authorList>
    </citation>
    <scope>NUCLEOTIDE SEQUENCE [LARGE SCALE GENOMIC DNA]</scope>
    <source>
        <strain evidence="3 4">MC-15</strain>
    </source>
</reference>
<evidence type="ECO:0000313" key="4">
    <source>
        <dbReference type="Proteomes" id="UP000218164"/>
    </source>
</evidence>
<dbReference type="PANTHER" id="PTHR13774:SF17">
    <property type="entry name" value="PHENAZINE BIOSYNTHESIS-LIKE DOMAIN-CONTAINING PROTEIN"/>
    <property type="match status" value="1"/>
</dbReference>
<dbReference type="PANTHER" id="PTHR13774">
    <property type="entry name" value="PHENAZINE BIOSYNTHESIS PROTEIN"/>
    <property type="match status" value="1"/>
</dbReference>
<dbReference type="Proteomes" id="UP000218164">
    <property type="component" value="Unassembled WGS sequence"/>
</dbReference>
<evidence type="ECO:0000313" key="3">
    <source>
        <dbReference type="EMBL" id="PAV11764.1"/>
    </source>
</evidence>
<dbReference type="AlphaFoldDB" id="A0A2A2HR98"/>
<dbReference type="OrthoDB" id="105902at2157"/>
<evidence type="ECO:0000256" key="1">
    <source>
        <dbReference type="ARBA" id="ARBA00008270"/>
    </source>
</evidence>
<dbReference type="EMBL" id="LMVP01000446">
    <property type="protein sequence ID" value="PAV11764.1"/>
    <property type="molecule type" value="Genomic_DNA"/>
</dbReference>
<gene>
    <name evidence="3" type="ORF">ASJ81_08985</name>
</gene>
<evidence type="ECO:0000256" key="2">
    <source>
        <dbReference type="ARBA" id="ARBA00023235"/>
    </source>
</evidence>